<dbReference type="GeneID" id="70687153"/>
<dbReference type="PANTHER" id="PTHR44688">
    <property type="entry name" value="DNA-BINDING TRANSCRIPTIONAL ACTIVATOR DEVR_DOSR"/>
    <property type="match status" value="1"/>
</dbReference>
<dbReference type="PROSITE" id="PS50110">
    <property type="entry name" value="RESPONSE_REGULATORY"/>
    <property type="match status" value="1"/>
</dbReference>
<dbReference type="RefSeq" id="WP_244959257.1">
    <property type="nucleotide sequence ID" value="NZ_BAAAEB010000017.1"/>
</dbReference>
<keyword evidence="3" id="KW-0238">DNA-binding</keyword>
<gene>
    <name evidence="8" type="ORF">NDR89_04530</name>
</gene>
<reference evidence="8" key="1">
    <citation type="submission" date="2022-06" db="EMBL/GenBank/DDBJ databases">
        <title>Complete genome sequence and characterization of Cupriavidus gilardii QJ1 isolated from contaminating cells.</title>
        <authorList>
            <person name="Qi J."/>
        </authorList>
    </citation>
    <scope>NUCLEOTIDE SEQUENCE</scope>
    <source>
        <strain evidence="8">QJ1</strain>
    </source>
</reference>
<evidence type="ECO:0000256" key="2">
    <source>
        <dbReference type="ARBA" id="ARBA00023015"/>
    </source>
</evidence>
<proteinExistence type="predicted"/>
<evidence type="ECO:0000313" key="8">
    <source>
        <dbReference type="EMBL" id="USE78294.1"/>
    </source>
</evidence>
<dbReference type="Proteomes" id="UP001056648">
    <property type="component" value="Chromosome 1"/>
</dbReference>
<dbReference type="PRINTS" id="PR00038">
    <property type="entry name" value="HTHLUXR"/>
</dbReference>
<keyword evidence="1 5" id="KW-0597">Phosphoprotein</keyword>
<protein>
    <submittedName>
        <fullName evidence="8">Response regulator transcription factor</fullName>
    </submittedName>
</protein>
<dbReference type="SUPFAM" id="SSF46894">
    <property type="entry name" value="C-terminal effector domain of the bipartite response regulators"/>
    <property type="match status" value="1"/>
</dbReference>
<accession>A0ABY4VM50</accession>
<sequence>MKSRIASGMAPARQSYAIVVDDHPLVARGIAGYLTTHCDYAVAHYAANAQECFQRIDDDGPPSLLVVDFWLPGGTALALLREAAAKLPSCRLLVMSGDEDARVQVKAMEAGAHGFLRKSEPPETFAQAVATLRQGGTWFPAVPPAELTPALRRELPLSARDLGLTDRQGQVLALMLRGLPNKQIAKELAISEQTTKEHVTAILGKLGVSNRVEAITLLHGRRLEP</sequence>
<dbReference type="SMART" id="SM00421">
    <property type="entry name" value="HTH_LUXR"/>
    <property type="match status" value="1"/>
</dbReference>
<dbReference type="InterPro" id="IPR001789">
    <property type="entry name" value="Sig_transdc_resp-reg_receiver"/>
</dbReference>
<keyword evidence="4" id="KW-0804">Transcription</keyword>
<dbReference type="Gene3D" id="3.40.50.2300">
    <property type="match status" value="1"/>
</dbReference>
<dbReference type="SUPFAM" id="SSF52172">
    <property type="entry name" value="CheY-like"/>
    <property type="match status" value="1"/>
</dbReference>
<keyword evidence="2" id="KW-0805">Transcription regulation</keyword>
<feature type="modified residue" description="4-aspartylphosphate" evidence="5">
    <location>
        <position position="68"/>
    </location>
</feature>
<dbReference type="InterPro" id="IPR000792">
    <property type="entry name" value="Tscrpt_reg_LuxR_C"/>
</dbReference>
<evidence type="ECO:0000256" key="4">
    <source>
        <dbReference type="ARBA" id="ARBA00023163"/>
    </source>
</evidence>
<dbReference type="SMART" id="SM00448">
    <property type="entry name" value="REC"/>
    <property type="match status" value="1"/>
</dbReference>
<dbReference type="PROSITE" id="PS50043">
    <property type="entry name" value="HTH_LUXR_2"/>
    <property type="match status" value="1"/>
</dbReference>
<evidence type="ECO:0000259" key="6">
    <source>
        <dbReference type="PROSITE" id="PS50043"/>
    </source>
</evidence>
<dbReference type="EMBL" id="CP098735">
    <property type="protein sequence ID" value="USE78294.1"/>
    <property type="molecule type" value="Genomic_DNA"/>
</dbReference>
<dbReference type="Pfam" id="PF00196">
    <property type="entry name" value="GerE"/>
    <property type="match status" value="1"/>
</dbReference>
<evidence type="ECO:0000256" key="5">
    <source>
        <dbReference type="PROSITE-ProRule" id="PRU00169"/>
    </source>
</evidence>
<evidence type="ECO:0000256" key="1">
    <source>
        <dbReference type="ARBA" id="ARBA00022553"/>
    </source>
</evidence>
<evidence type="ECO:0000256" key="3">
    <source>
        <dbReference type="ARBA" id="ARBA00023125"/>
    </source>
</evidence>
<feature type="domain" description="HTH luxR-type" evidence="6">
    <location>
        <begin position="157"/>
        <end position="222"/>
    </location>
</feature>
<dbReference type="CDD" id="cd06170">
    <property type="entry name" value="LuxR_C_like"/>
    <property type="match status" value="1"/>
</dbReference>
<dbReference type="PANTHER" id="PTHR44688:SF16">
    <property type="entry name" value="DNA-BINDING TRANSCRIPTIONAL ACTIVATOR DEVR_DOSR"/>
    <property type="match status" value="1"/>
</dbReference>
<keyword evidence="9" id="KW-1185">Reference proteome</keyword>
<dbReference type="InterPro" id="IPR011006">
    <property type="entry name" value="CheY-like_superfamily"/>
</dbReference>
<organism evidence="8 9">
    <name type="scientific">Cupriavidus gilardii</name>
    <dbReference type="NCBI Taxonomy" id="82541"/>
    <lineage>
        <taxon>Bacteria</taxon>
        <taxon>Pseudomonadati</taxon>
        <taxon>Pseudomonadota</taxon>
        <taxon>Betaproteobacteria</taxon>
        <taxon>Burkholderiales</taxon>
        <taxon>Burkholderiaceae</taxon>
        <taxon>Cupriavidus</taxon>
    </lineage>
</organism>
<dbReference type="InterPro" id="IPR058245">
    <property type="entry name" value="NreC/VraR/RcsB-like_REC"/>
</dbReference>
<dbReference type="Pfam" id="PF00072">
    <property type="entry name" value="Response_reg"/>
    <property type="match status" value="1"/>
</dbReference>
<feature type="domain" description="Response regulatory" evidence="7">
    <location>
        <begin position="16"/>
        <end position="133"/>
    </location>
</feature>
<name>A0ABY4VM50_9BURK</name>
<dbReference type="InterPro" id="IPR016032">
    <property type="entry name" value="Sig_transdc_resp-reg_C-effctor"/>
</dbReference>
<dbReference type="CDD" id="cd17535">
    <property type="entry name" value="REC_NarL-like"/>
    <property type="match status" value="1"/>
</dbReference>
<evidence type="ECO:0000259" key="7">
    <source>
        <dbReference type="PROSITE" id="PS50110"/>
    </source>
</evidence>
<evidence type="ECO:0000313" key="9">
    <source>
        <dbReference type="Proteomes" id="UP001056648"/>
    </source>
</evidence>